<dbReference type="Pfam" id="PF19707">
    <property type="entry name" value="DUF6204"/>
    <property type="match status" value="1"/>
</dbReference>
<proteinExistence type="predicted"/>
<sequence length="79" mass="8575">MTGRRLNVQADGAAESPVGPGDPSISAFTFRCQVPAGPDDDEDDATLAALELLDRRGYPHQVLRSGVTDLREVTIRPRR</sequence>
<evidence type="ECO:0000313" key="2">
    <source>
        <dbReference type="EMBL" id="MFC4110064.1"/>
    </source>
</evidence>
<dbReference type="EMBL" id="JBHSBN010000033">
    <property type="protein sequence ID" value="MFC4110064.1"/>
    <property type="molecule type" value="Genomic_DNA"/>
</dbReference>
<evidence type="ECO:0000313" key="3">
    <source>
        <dbReference type="Proteomes" id="UP001595868"/>
    </source>
</evidence>
<reference evidence="3" key="1">
    <citation type="journal article" date="2019" name="Int. J. Syst. Evol. Microbiol.">
        <title>The Global Catalogue of Microorganisms (GCM) 10K type strain sequencing project: providing services to taxonomists for standard genome sequencing and annotation.</title>
        <authorList>
            <consortium name="The Broad Institute Genomics Platform"/>
            <consortium name="The Broad Institute Genome Sequencing Center for Infectious Disease"/>
            <person name="Wu L."/>
            <person name="Ma J."/>
        </authorList>
    </citation>
    <scope>NUCLEOTIDE SEQUENCE [LARGE SCALE GENOMIC DNA]</scope>
    <source>
        <strain evidence="3">2902at01</strain>
    </source>
</reference>
<protein>
    <submittedName>
        <fullName evidence="2">DUF6204 family protein</fullName>
    </submittedName>
</protein>
<gene>
    <name evidence="2" type="ORF">ACFOX0_29595</name>
</gene>
<comment type="caution">
    <text evidence="2">The sequence shown here is derived from an EMBL/GenBank/DDBJ whole genome shotgun (WGS) entry which is preliminary data.</text>
</comment>
<feature type="region of interest" description="Disordered" evidence="1">
    <location>
        <begin position="1"/>
        <end position="22"/>
    </location>
</feature>
<dbReference type="InterPro" id="IPR045778">
    <property type="entry name" value="DUF6204"/>
</dbReference>
<name>A0ABV8KVE2_9ACTN</name>
<accession>A0ABV8KVE2</accession>
<dbReference type="RefSeq" id="WP_377552268.1">
    <property type="nucleotide sequence ID" value="NZ_JBHSBN010000033.1"/>
</dbReference>
<keyword evidence="3" id="KW-1185">Reference proteome</keyword>
<evidence type="ECO:0000256" key="1">
    <source>
        <dbReference type="SAM" id="MobiDB-lite"/>
    </source>
</evidence>
<dbReference type="Proteomes" id="UP001595868">
    <property type="component" value="Unassembled WGS sequence"/>
</dbReference>
<organism evidence="2 3">
    <name type="scientific">Micromonospora zhanjiangensis</name>
    <dbReference type="NCBI Taxonomy" id="1522057"/>
    <lineage>
        <taxon>Bacteria</taxon>
        <taxon>Bacillati</taxon>
        <taxon>Actinomycetota</taxon>
        <taxon>Actinomycetes</taxon>
        <taxon>Micromonosporales</taxon>
        <taxon>Micromonosporaceae</taxon>
        <taxon>Micromonospora</taxon>
    </lineage>
</organism>